<evidence type="ECO:0000313" key="4">
    <source>
        <dbReference type="Proteomes" id="UP000574690"/>
    </source>
</evidence>
<name>A0A850C362_9ACTN</name>
<keyword evidence="1 3" id="KW-0378">Hydrolase</keyword>
<dbReference type="AlphaFoldDB" id="A0A850C362"/>
<dbReference type="InterPro" id="IPR029058">
    <property type="entry name" value="AB_hydrolase_fold"/>
</dbReference>
<dbReference type="SUPFAM" id="SSF53474">
    <property type="entry name" value="alpha/beta-Hydrolases"/>
    <property type="match status" value="1"/>
</dbReference>
<feature type="domain" description="Alpha/beta hydrolase fold-3" evidence="2">
    <location>
        <begin position="92"/>
        <end position="297"/>
    </location>
</feature>
<dbReference type="Pfam" id="PF07859">
    <property type="entry name" value="Abhydrolase_3"/>
    <property type="match status" value="1"/>
</dbReference>
<sequence length="324" mass="34990">MWRPEAETRDPATRPWFTRLDDDAREAARRLTKIVPRPFHQLGVEASRRVRFPVLQRGPEVFDVRDVEIEVAGGVIEARIYRPADEIGLPMLVYFHGGGFFLGSIGGVDALCRGLAVRSGCVVVSVGYRLAPEHPFPVPADDCLAAALWAAGHAGDWGADPARVALGGDSAGATLAVSTAIGLHGLGAAAPSCLLLAYPAVDLTFSAPSWTEFADAPLITTEDARWTWEMYLGEHGADDPRAVPNRADDLSFLPPTLVLTAEVDVLRDDAAAFANRLAGEGVTARHRRYPGVFHGFFTELGLYRRTGLAVAESAGFLRQVHRMP</sequence>
<dbReference type="InterPro" id="IPR050300">
    <property type="entry name" value="GDXG_lipolytic_enzyme"/>
</dbReference>
<evidence type="ECO:0000313" key="3">
    <source>
        <dbReference type="EMBL" id="NUQ88449.1"/>
    </source>
</evidence>
<organism evidence="3 4">
    <name type="scientific">Glycomyces artemisiae</name>
    <dbReference type="NCBI Taxonomy" id="1076443"/>
    <lineage>
        <taxon>Bacteria</taxon>
        <taxon>Bacillati</taxon>
        <taxon>Actinomycetota</taxon>
        <taxon>Actinomycetes</taxon>
        <taxon>Glycomycetales</taxon>
        <taxon>Glycomycetaceae</taxon>
        <taxon>Glycomyces</taxon>
    </lineage>
</organism>
<protein>
    <submittedName>
        <fullName evidence="3">Alpha/beta hydrolase</fullName>
    </submittedName>
</protein>
<dbReference type="Gene3D" id="3.40.50.1820">
    <property type="entry name" value="alpha/beta hydrolase"/>
    <property type="match status" value="1"/>
</dbReference>
<gene>
    <name evidence="3" type="ORF">HOQ43_08305</name>
</gene>
<dbReference type="Proteomes" id="UP000574690">
    <property type="component" value="Unassembled WGS sequence"/>
</dbReference>
<proteinExistence type="predicted"/>
<comment type="caution">
    <text evidence="3">The sequence shown here is derived from an EMBL/GenBank/DDBJ whole genome shotgun (WGS) entry which is preliminary data.</text>
</comment>
<dbReference type="InterPro" id="IPR013094">
    <property type="entry name" value="AB_hydrolase_3"/>
</dbReference>
<dbReference type="PANTHER" id="PTHR48081">
    <property type="entry name" value="AB HYDROLASE SUPERFAMILY PROTEIN C4A8.06C"/>
    <property type="match status" value="1"/>
</dbReference>
<dbReference type="GO" id="GO:0016787">
    <property type="term" value="F:hydrolase activity"/>
    <property type="evidence" value="ECO:0007669"/>
    <property type="project" value="UniProtKB-KW"/>
</dbReference>
<reference evidence="3 4" key="1">
    <citation type="submission" date="2020-05" db="EMBL/GenBank/DDBJ databases">
        <title>DNA-SIP metagenomic assembled genomes.</title>
        <authorList>
            <person name="Yu J."/>
        </authorList>
    </citation>
    <scope>NUCLEOTIDE SEQUENCE [LARGE SCALE GENOMIC DNA]</scope>
    <source>
        <strain evidence="3">Bin5.27</strain>
    </source>
</reference>
<accession>A0A850C362</accession>
<evidence type="ECO:0000259" key="2">
    <source>
        <dbReference type="Pfam" id="PF07859"/>
    </source>
</evidence>
<dbReference type="EMBL" id="JABFXE010000352">
    <property type="protein sequence ID" value="NUQ88449.1"/>
    <property type="molecule type" value="Genomic_DNA"/>
</dbReference>
<dbReference type="PANTHER" id="PTHR48081:SF8">
    <property type="entry name" value="ALPHA_BETA HYDROLASE FOLD-3 DOMAIN-CONTAINING PROTEIN-RELATED"/>
    <property type="match status" value="1"/>
</dbReference>
<evidence type="ECO:0000256" key="1">
    <source>
        <dbReference type="ARBA" id="ARBA00022801"/>
    </source>
</evidence>